<keyword evidence="9" id="KW-0460">Magnesium</keyword>
<dbReference type="GO" id="GO:0000166">
    <property type="term" value="F:nucleotide binding"/>
    <property type="evidence" value="ECO:0007669"/>
    <property type="project" value="UniProtKB-KW"/>
</dbReference>
<keyword evidence="4" id="KW-0548">Nucleotidyltransferase</keyword>
<comment type="catalytic activity">
    <reaction evidence="8">
        <text>RNA(n) + a ribonucleoside 5'-triphosphate = RNA(n+1) + diphosphate</text>
        <dbReference type="Rhea" id="RHEA:21248"/>
        <dbReference type="Rhea" id="RHEA-COMP:14527"/>
        <dbReference type="Rhea" id="RHEA-COMP:17342"/>
        <dbReference type="ChEBI" id="CHEBI:33019"/>
        <dbReference type="ChEBI" id="CHEBI:61557"/>
        <dbReference type="ChEBI" id="CHEBI:140395"/>
        <dbReference type="EC" id="2.7.7.48"/>
    </reaction>
</comment>
<organism evidence="11">
    <name type="scientific">Leviviridae sp</name>
    <dbReference type="NCBI Taxonomy" id="2027243"/>
    <lineage>
        <taxon>Viruses</taxon>
        <taxon>Riboviria</taxon>
        <taxon>Orthornavirae</taxon>
        <taxon>Lenarviricota</taxon>
        <taxon>Leviviricetes</taxon>
        <taxon>Norzivirales</taxon>
        <taxon>Fiersviridae</taxon>
    </lineage>
</organism>
<accession>A0A514DCC6</accession>
<evidence type="ECO:0000256" key="5">
    <source>
        <dbReference type="ARBA" id="ARBA00022741"/>
    </source>
</evidence>
<dbReference type="GO" id="GO:0039694">
    <property type="term" value="P:viral RNA genome replication"/>
    <property type="evidence" value="ECO:0007669"/>
    <property type="project" value="InterPro"/>
</dbReference>
<dbReference type="InterPro" id="IPR005093">
    <property type="entry name" value="RNArep_beta"/>
</dbReference>
<evidence type="ECO:0000256" key="9">
    <source>
        <dbReference type="PIRSR" id="PIRSR605093-1"/>
    </source>
</evidence>
<feature type="domain" description="RdRp catalytic" evidence="10">
    <location>
        <begin position="304"/>
        <end position="448"/>
    </location>
</feature>
<dbReference type="EC" id="2.7.7.48" evidence="1"/>
<feature type="binding site" evidence="9">
    <location>
        <position position="319"/>
    </location>
    <ligand>
        <name>Mg(2+)</name>
        <dbReference type="ChEBI" id="CHEBI:18420"/>
        <label>2</label>
    </ligand>
</feature>
<feature type="binding site" evidence="9">
    <location>
        <position position="416"/>
    </location>
    <ligand>
        <name>Mg(2+)</name>
        <dbReference type="ChEBI" id="CHEBI:18420"/>
        <label>2</label>
    </ligand>
</feature>
<dbReference type="GO" id="GO:0046872">
    <property type="term" value="F:metal ion binding"/>
    <property type="evidence" value="ECO:0007669"/>
    <property type="project" value="UniProtKB-KW"/>
</dbReference>
<keyword evidence="9" id="KW-0479">Metal-binding</keyword>
<evidence type="ECO:0000256" key="2">
    <source>
        <dbReference type="ARBA" id="ARBA00022484"/>
    </source>
</evidence>
<keyword evidence="3" id="KW-0808">Transferase</keyword>
<dbReference type="Pfam" id="PF03431">
    <property type="entry name" value="RNA_replicase_B"/>
    <property type="match status" value="1"/>
</dbReference>
<evidence type="ECO:0000256" key="4">
    <source>
        <dbReference type="ARBA" id="ARBA00022695"/>
    </source>
</evidence>
<reference evidence="11" key="1">
    <citation type="submission" date="2019-05" db="EMBL/GenBank/DDBJ databases">
        <title>Metatranscriptomic reconstruction reveals RNA viruses with the potential to shape carbon cycling in soil.</title>
        <authorList>
            <person name="Starr E.P."/>
            <person name="Nuccio E."/>
            <person name="Pett-Ridge J."/>
            <person name="Banfield J.F."/>
            <person name="Firestone M.K."/>
        </authorList>
    </citation>
    <scope>NUCLEOTIDE SEQUENCE</scope>
    <source>
        <strain evidence="11">H2_Bulk_34_269</strain>
    </source>
</reference>
<keyword evidence="2 11" id="KW-0696">RNA-directed RNA polymerase</keyword>
<dbReference type="PROSITE" id="PS50522">
    <property type="entry name" value="RDRP_PHAGE"/>
    <property type="match status" value="1"/>
</dbReference>
<evidence type="ECO:0000256" key="6">
    <source>
        <dbReference type="ARBA" id="ARBA00022953"/>
    </source>
</evidence>
<evidence type="ECO:0000313" key="11">
    <source>
        <dbReference type="EMBL" id="QDH91267.1"/>
    </source>
</evidence>
<gene>
    <name evidence="11" type="ORF">H2Bulk34269_000001</name>
</gene>
<name>A0A514DCC6_9VIRU</name>
<dbReference type="InterPro" id="IPR007096">
    <property type="entry name" value="RNA-dir_Rpol_cat_phage"/>
</dbReference>
<protein>
    <recommendedName>
        <fullName evidence="1">RNA-directed RNA polymerase</fullName>
        <ecNumber evidence="1">2.7.7.48</ecNumber>
    </recommendedName>
    <alternativeName>
        <fullName evidence="7">RNA replicase beta chain</fullName>
    </alternativeName>
</protein>
<dbReference type="GO" id="GO:0003968">
    <property type="term" value="F:RNA-directed RNA polymerase activity"/>
    <property type="evidence" value="ECO:0007669"/>
    <property type="project" value="UniProtKB-KW"/>
</dbReference>
<keyword evidence="6" id="KW-0693">Viral RNA replication</keyword>
<evidence type="ECO:0000259" key="10">
    <source>
        <dbReference type="PROSITE" id="PS50522"/>
    </source>
</evidence>
<proteinExistence type="predicted"/>
<evidence type="ECO:0000256" key="1">
    <source>
        <dbReference type="ARBA" id="ARBA00012494"/>
    </source>
</evidence>
<feature type="binding site" evidence="9">
    <location>
        <position position="417"/>
    </location>
    <ligand>
        <name>Mg(2+)</name>
        <dbReference type="ChEBI" id="CHEBI:18420"/>
        <label>2</label>
    </ligand>
</feature>
<dbReference type="EMBL" id="MN036128">
    <property type="protein sequence ID" value="QDH91267.1"/>
    <property type="molecule type" value="Genomic_RNA"/>
</dbReference>
<sequence length="610" mass="69355">MKSLLLLWQKVANESATWCCTSATLDCKTVLGRVEHEGLSFLTITLPQFGKDFEKSLDQGVVDRRSFTGFQWKRGLPRFLGGFLDRVFDRTSGVLLDQPCIDAIIAIRQLTLMYSKIELPCSDTRVRDALRGWVECEQHVRESDSQRTPVDTEAFRRMSDLLYRKELTLVDREVYLGDSLVPKHGPGSTADGLMGNRKYMQRTWPARLEEYFPMGEMLLPNWSYYDQLDEIDVLEPEAEIPVKVITVPKTLKTPRIIGMEPTAMMYAQKAISPLIREALKGSRKRGTDHLSSFLGFDDQTPNQRMAKEGSLLQGLATLDLSEASDRVSNQLVREMLRNHPHLHGAIDGCRSRKADVDGHGVIRMAKFACMGSDLCFPIEAMVFLTIIFLGIEKDLNTTLTPRLLKEYVGRVRVYGDDIIVPVEHVRSVVGMLEHFGARVNTAKSFWTGRFRESCGKEYFAGHDVSIVKFRKDFPTHRMDATGVISLISFRNQMYSSGYWGTVSWLDDAIRKLIRHFPVVEPSSPVQGRHSVLSYEPERLCKRLHRPLVRGYVVNAKLPKNSLSESGALLKFFHRSKDRELSVQPDANGKHLERSGRPQAVNIKLGWFPPY</sequence>
<keyword evidence="5" id="KW-0547">Nucleotide-binding</keyword>
<comment type="cofactor">
    <cofactor evidence="9">
        <name>Mg(2+)</name>
        <dbReference type="ChEBI" id="CHEBI:18420"/>
    </cofactor>
    <text evidence="9">Binds 2 Mg(2+) per subunit.</text>
</comment>
<evidence type="ECO:0000256" key="8">
    <source>
        <dbReference type="ARBA" id="ARBA00048744"/>
    </source>
</evidence>
<evidence type="ECO:0000256" key="7">
    <source>
        <dbReference type="ARBA" id="ARBA00030248"/>
    </source>
</evidence>
<evidence type="ECO:0000256" key="3">
    <source>
        <dbReference type="ARBA" id="ARBA00022679"/>
    </source>
</evidence>